<dbReference type="EMBL" id="QGLG01000002">
    <property type="protein sequence ID" value="PXY85070.1"/>
    <property type="molecule type" value="Genomic_DNA"/>
</dbReference>
<dbReference type="CDD" id="cd07377">
    <property type="entry name" value="WHTH_GntR"/>
    <property type="match status" value="1"/>
</dbReference>
<evidence type="ECO:0000256" key="1">
    <source>
        <dbReference type="ARBA" id="ARBA00023015"/>
    </source>
</evidence>
<reference evidence="5 6" key="1">
    <citation type="submission" date="2018-05" db="EMBL/GenBank/DDBJ databases">
        <title>Reference genomes for bee gut microbiota database.</title>
        <authorList>
            <person name="Ellegaard K.M."/>
        </authorList>
    </citation>
    <scope>NUCLEOTIDE SEQUENCE [LARGE SCALE GENOMIC DNA]</scope>
    <source>
        <strain evidence="5 6">ESL0184</strain>
    </source>
</reference>
<proteinExistence type="predicted"/>
<dbReference type="InterPro" id="IPR000524">
    <property type="entry name" value="Tscrpt_reg_HTH_GntR"/>
</dbReference>
<dbReference type="InterPro" id="IPR036390">
    <property type="entry name" value="WH_DNA-bd_sf"/>
</dbReference>
<dbReference type="SUPFAM" id="SSF64288">
    <property type="entry name" value="Chorismate lyase-like"/>
    <property type="match status" value="1"/>
</dbReference>
<evidence type="ECO:0000313" key="6">
    <source>
        <dbReference type="Proteomes" id="UP000247698"/>
    </source>
</evidence>
<dbReference type="SMART" id="SM00345">
    <property type="entry name" value="HTH_GNTR"/>
    <property type="match status" value="1"/>
</dbReference>
<accession>A0ABX5N1U0</accession>
<protein>
    <recommendedName>
        <fullName evidence="4">HTH gntR-type domain-containing protein</fullName>
    </recommendedName>
</protein>
<dbReference type="InterPro" id="IPR028978">
    <property type="entry name" value="Chorismate_lyase_/UTRA_dom_sf"/>
</dbReference>
<dbReference type="Pfam" id="PF00392">
    <property type="entry name" value="GntR"/>
    <property type="match status" value="1"/>
</dbReference>
<keyword evidence="6" id="KW-1185">Reference proteome</keyword>
<dbReference type="SMART" id="SM00866">
    <property type="entry name" value="UTRA"/>
    <property type="match status" value="1"/>
</dbReference>
<dbReference type="InterPro" id="IPR036388">
    <property type="entry name" value="WH-like_DNA-bd_sf"/>
</dbReference>
<organism evidence="5 6">
    <name type="scientific">Lactobacillus melliventris</name>
    <dbReference type="NCBI Taxonomy" id="1218507"/>
    <lineage>
        <taxon>Bacteria</taxon>
        <taxon>Bacillati</taxon>
        <taxon>Bacillota</taxon>
        <taxon>Bacilli</taxon>
        <taxon>Lactobacillales</taxon>
        <taxon>Lactobacillaceae</taxon>
        <taxon>Lactobacillus</taxon>
    </lineage>
</organism>
<name>A0ABX5N1U0_9LACO</name>
<feature type="domain" description="HTH gntR-type" evidence="4">
    <location>
        <begin position="7"/>
        <end position="75"/>
    </location>
</feature>
<sequence length="245" mass="27968">MKDKKLKAKYLKIEDFFIKKINSGSLKAGDRLPPEVKISQQNGFSRMTVNKALKDLEKQGYVTRIAGRGTFVKEKSIVRSLNETVSFSDIIKRQRMTPGSTLLSYNLLESKAVPTYVSFSNSSIMPSKFHYLKRLRTGNNQPIAINEEYLNFDVMQNIDLALLNKSLYQYLKKCKLPLIENYAEINAVRATKEQQSLLHLSVDFLLKTLANVDTISISGKRVPLGVFVSYYNPDLYTYRFNGSNI</sequence>
<dbReference type="Pfam" id="PF07702">
    <property type="entry name" value="UTRA"/>
    <property type="match status" value="1"/>
</dbReference>
<evidence type="ECO:0000259" key="4">
    <source>
        <dbReference type="PROSITE" id="PS50949"/>
    </source>
</evidence>
<dbReference type="SUPFAM" id="SSF46785">
    <property type="entry name" value="Winged helix' DNA-binding domain"/>
    <property type="match status" value="1"/>
</dbReference>
<dbReference type="PANTHER" id="PTHR44846:SF17">
    <property type="entry name" value="GNTR-FAMILY TRANSCRIPTIONAL REGULATOR"/>
    <property type="match status" value="1"/>
</dbReference>
<keyword evidence="1" id="KW-0805">Transcription regulation</keyword>
<dbReference type="Proteomes" id="UP000247698">
    <property type="component" value="Unassembled WGS sequence"/>
</dbReference>
<dbReference type="PANTHER" id="PTHR44846">
    <property type="entry name" value="MANNOSYL-D-GLYCERATE TRANSPORT/METABOLISM SYSTEM REPRESSOR MNGR-RELATED"/>
    <property type="match status" value="1"/>
</dbReference>
<evidence type="ECO:0000256" key="3">
    <source>
        <dbReference type="ARBA" id="ARBA00023163"/>
    </source>
</evidence>
<evidence type="ECO:0000256" key="2">
    <source>
        <dbReference type="ARBA" id="ARBA00023125"/>
    </source>
</evidence>
<keyword evidence="3" id="KW-0804">Transcription</keyword>
<comment type="caution">
    <text evidence="5">The sequence shown here is derived from an EMBL/GenBank/DDBJ whole genome shotgun (WGS) entry which is preliminary data.</text>
</comment>
<keyword evidence="2" id="KW-0238">DNA-binding</keyword>
<dbReference type="Gene3D" id="1.10.10.10">
    <property type="entry name" value="Winged helix-like DNA-binding domain superfamily/Winged helix DNA-binding domain"/>
    <property type="match status" value="1"/>
</dbReference>
<dbReference type="InterPro" id="IPR050679">
    <property type="entry name" value="Bact_HTH_transcr_reg"/>
</dbReference>
<dbReference type="PRINTS" id="PR00035">
    <property type="entry name" value="HTHGNTR"/>
</dbReference>
<dbReference type="PROSITE" id="PS50949">
    <property type="entry name" value="HTH_GNTR"/>
    <property type="match status" value="1"/>
</dbReference>
<dbReference type="InterPro" id="IPR011663">
    <property type="entry name" value="UTRA"/>
</dbReference>
<evidence type="ECO:0000313" key="5">
    <source>
        <dbReference type="EMBL" id="PXY85070.1"/>
    </source>
</evidence>
<dbReference type="Gene3D" id="3.40.1410.10">
    <property type="entry name" value="Chorismate lyase-like"/>
    <property type="match status" value="1"/>
</dbReference>
<gene>
    <name evidence="5" type="ORF">DK873_08025</name>
</gene>